<evidence type="ECO:0000256" key="1">
    <source>
        <dbReference type="SAM" id="Phobius"/>
    </source>
</evidence>
<feature type="transmembrane region" description="Helical" evidence="1">
    <location>
        <begin position="20"/>
        <end position="42"/>
    </location>
</feature>
<organism evidence="2 3">
    <name type="scientific">Weissella oryzae (strain DSM 25784 / JCM 18191 / LMG 30913 / SG25)</name>
    <dbReference type="NCBI Taxonomy" id="1329250"/>
    <lineage>
        <taxon>Bacteria</taxon>
        <taxon>Bacillati</taxon>
        <taxon>Bacillota</taxon>
        <taxon>Bacilli</taxon>
        <taxon>Lactobacillales</taxon>
        <taxon>Lactobacillaceae</taxon>
        <taxon>Weissella</taxon>
    </lineage>
</organism>
<dbReference type="EMBL" id="DF820502">
    <property type="protein sequence ID" value="GAK31908.1"/>
    <property type="molecule type" value="Genomic_DNA"/>
</dbReference>
<keyword evidence="1" id="KW-0472">Membrane</keyword>
<dbReference type="STRING" id="1329250.WOSG25_190160"/>
<protein>
    <submittedName>
        <fullName evidence="2">Uncharacterized protein</fullName>
    </submittedName>
</protein>
<dbReference type="Proteomes" id="UP000030643">
    <property type="component" value="Unassembled WGS sequence"/>
</dbReference>
<keyword evidence="1" id="KW-0812">Transmembrane</keyword>
<reference evidence="3" key="1">
    <citation type="journal article" date="2014" name="Genome Announc.">
        <title>Draft genome sequence of Weissella oryzae SG25T, isolated from fermented rice grains.</title>
        <authorList>
            <person name="Tanizawa Y."/>
            <person name="Fujisawa T."/>
            <person name="Mochizuki T."/>
            <person name="Kaminuma E."/>
            <person name="Suzuki Y."/>
            <person name="Nakamura Y."/>
            <person name="Tohno M."/>
        </authorList>
    </citation>
    <scope>NUCLEOTIDE SEQUENCE [LARGE SCALE GENOMIC DNA]</scope>
    <source>
        <strain evidence="3">DSM 25784 / JCM 18191 / LMG 30913 / SG25</strain>
    </source>
</reference>
<name>A0A069CXF8_WEIOS</name>
<sequence>MELITSKSGELRVMTNKTKIIIVSIVGVIVIFGIGALVGNLMHSNNNTTAKTTTAVSNKSSKKASSSSSKIMNYVEGKDYSIERTEVDGVTNSVVDNTMLKMGISLNQNNNMAEYMKKYVTVVVYYDNNPLLGGNSLIFEATSMSGEHNYLVYDLEDQRSEDYNSVVTYFGHDVDNGTAKQVWKFTNIDSKN</sequence>
<dbReference type="AlphaFoldDB" id="A0A069CXF8"/>
<gene>
    <name evidence="2" type="ORF">WOSG25_190160</name>
</gene>
<accession>A0A069CXF8</accession>
<evidence type="ECO:0000313" key="3">
    <source>
        <dbReference type="Proteomes" id="UP000030643"/>
    </source>
</evidence>
<keyword evidence="1" id="KW-1133">Transmembrane helix</keyword>
<proteinExistence type="predicted"/>
<evidence type="ECO:0000313" key="2">
    <source>
        <dbReference type="EMBL" id="GAK31908.1"/>
    </source>
</evidence>
<keyword evidence="3" id="KW-1185">Reference proteome</keyword>